<dbReference type="Proteomes" id="UP001163152">
    <property type="component" value="Chromosome"/>
</dbReference>
<name>A0A9E8ZAP5_9CYAN</name>
<dbReference type="EMBL" id="CP113797">
    <property type="protein sequence ID" value="WAL59668.1"/>
    <property type="molecule type" value="Genomic_DNA"/>
</dbReference>
<keyword evidence="2" id="KW-1185">Reference proteome</keyword>
<dbReference type="AlphaFoldDB" id="A0A9E8ZAP5"/>
<sequence>MSSENSLDATLQRLRELRLVLLRLHKALLNSERIVYEQFHGRIQSTGEFFQLVISHEWFSWLRPISQFIIQIDEVVSPKNSTTLTEANGLLEDARKLLQPAAEGTTLQKRYYRAIQRDPDIALMHAEAVQLLNSTDRLTQDGFH</sequence>
<reference evidence="1" key="1">
    <citation type="submission" date="2022-12" db="EMBL/GenBank/DDBJ databases">
        <title>Polyphasic identification of a Novel Hot-Spring Cyanobacterium Ocullathermofonsia sinensis gen nov. sp. nov. and Genomic Insights on its Adaptations to the Thermal Habitat.</title>
        <authorList>
            <person name="Daroch M."/>
            <person name="Tang J."/>
            <person name="Jiang Y."/>
        </authorList>
    </citation>
    <scope>NUCLEOTIDE SEQUENCE</scope>
    <source>
        <strain evidence="1">PKUAC-SCTA174</strain>
    </source>
</reference>
<gene>
    <name evidence="1" type="ORF">OXH18_21230</name>
</gene>
<dbReference type="RefSeq" id="WP_268609462.1">
    <property type="nucleotide sequence ID" value="NZ_CP113797.1"/>
</dbReference>
<dbReference type="KEGG" id="tsin:OXH18_21230"/>
<evidence type="ECO:0000313" key="1">
    <source>
        <dbReference type="EMBL" id="WAL59668.1"/>
    </source>
</evidence>
<evidence type="ECO:0000313" key="2">
    <source>
        <dbReference type="Proteomes" id="UP001163152"/>
    </source>
</evidence>
<accession>A0A9E8ZAP5</accession>
<protein>
    <submittedName>
        <fullName evidence="1">Uncharacterized protein</fullName>
    </submittedName>
</protein>
<proteinExistence type="predicted"/>
<organism evidence="1 2">
    <name type="scientific">Thermocoleostomius sinensis A174</name>
    <dbReference type="NCBI Taxonomy" id="2016057"/>
    <lineage>
        <taxon>Bacteria</taxon>
        <taxon>Bacillati</taxon>
        <taxon>Cyanobacteriota</taxon>
        <taxon>Cyanophyceae</taxon>
        <taxon>Oculatellales</taxon>
        <taxon>Oculatellaceae</taxon>
        <taxon>Thermocoleostomius</taxon>
    </lineage>
</organism>